<evidence type="ECO:0000313" key="1">
    <source>
        <dbReference type="EMBL" id="MBT2185751.1"/>
    </source>
</evidence>
<gene>
    <name evidence="1" type="ORF">KK488_02195</name>
</gene>
<dbReference type="EMBL" id="JAHGAW010000001">
    <property type="protein sequence ID" value="MBT2185751.1"/>
    <property type="molecule type" value="Genomic_DNA"/>
</dbReference>
<protein>
    <submittedName>
        <fullName evidence="1">Uncharacterized protein</fullName>
    </submittedName>
</protein>
<keyword evidence="2" id="KW-1185">Reference proteome</keyword>
<dbReference type="RefSeq" id="WP_214621478.1">
    <property type="nucleotide sequence ID" value="NZ_JAHGAW010000001.1"/>
</dbReference>
<comment type="caution">
    <text evidence="1">The sequence shown here is derived from an EMBL/GenBank/DDBJ whole genome shotgun (WGS) entry which is preliminary data.</text>
</comment>
<dbReference type="AlphaFoldDB" id="A0A9X1D9H8"/>
<name>A0A9X1D9H8_9SPHN</name>
<dbReference type="Proteomes" id="UP001138757">
    <property type="component" value="Unassembled WGS sequence"/>
</dbReference>
<evidence type="ECO:0000313" key="2">
    <source>
        <dbReference type="Proteomes" id="UP001138757"/>
    </source>
</evidence>
<reference evidence="1" key="1">
    <citation type="submission" date="2021-05" db="EMBL/GenBank/DDBJ databases">
        <title>Genome of Sphingobium sp. strain.</title>
        <authorList>
            <person name="Fan R."/>
        </authorList>
    </citation>
    <scope>NUCLEOTIDE SEQUENCE</scope>
    <source>
        <strain evidence="1">H33</strain>
    </source>
</reference>
<proteinExistence type="predicted"/>
<organism evidence="1 2">
    <name type="scientific">Sphingobium nicotianae</name>
    <dbReference type="NCBI Taxonomy" id="2782607"/>
    <lineage>
        <taxon>Bacteria</taxon>
        <taxon>Pseudomonadati</taxon>
        <taxon>Pseudomonadota</taxon>
        <taxon>Alphaproteobacteria</taxon>
        <taxon>Sphingomonadales</taxon>
        <taxon>Sphingomonadaceae</taxon>
        <taxon>Sphingobium</taxon>
    </lineage>
</organism>
<accession>A0A9X1D9H8</accession>
<sequence length="91" mass="10818">MAELLHEYWESDDGGEFGIVQERSDQLRPTLFPDARFVFRLRASSWFEAMQSYRERLGYGDYKPPVDCPDTFYTDQEAREQVAYLNRRSIP</sequence>